<protein>
    <submittedName>
        <fullName evidence="1">Uncharacterized protein</fullName>
    </submittedName>
</protein>
<proteinExistence type="predicted"/>
<organism evidence="1">
    <name type="scientific">Anguilla anguilla</name>
    <name type="common">European freshwater eel</name>
    <name type="synonym">Muraena anguilla</name>
    <dbReference type="NCBI Taxonomy" id="7936"/>
    <lineage>
        <taxon>Eukaryota</taxon>
        <taxon>Metazoa</taxon>
        <taxon>Chordata</taxon>
        <taxon>Craniata</taxon>
        <taxon>Vertebrata</taxon>
        <taxon>Euteleostomi</taxon>
        <taxon>Actinopterygii</taxon>
        <taxon>Neopterygii</taxon>
        <taxon>Teleostei</taxon>
        <taxon>Anguilliformes</taxon>
        <taxon>Anguillidae</taxon>
        <taxon>Anguilla</taxon>
    </lineage>
</organism>
<accession>A0A0E9TKF9</accession>
<dbReference type="AlphaFoldDB" id="A0A0E9TKF9"/>
<reference evidence="1" key="2">
    <citation type="journal article" date="2015" name="Fish Shellfish Immunol.">
        <title>Early steps in the European eel (Anguilla anguilla)-Vibrio vulnificus interaction in the gills: Role of the RtxA13 toxin.</title>
        <authorList>
            <person name="Callol A."/>
            <person name="Pajuelo D."/>
            <person name="Ebbesson L."/>
            <person name="Teles M."/>
            <person name="MacKenzie S."/>
            <person name="Amaro C."/>
        </authorList>
    </citation>
    <scope>NUCLEOTIDE SEQUENCE</scope>
</reference>
<reference evidence="1" key="1">
    <citation type="submission" date="2014-11" db="EMBL/GenBank/DDBJ databases">
        <authorList>
            <person name="Amaro Gonzalez C."/>
        </authorList>
    </citation>
    <scope>NUCLEOTIDE SEQUENCE</scope>
</reference>
<sequence>MKCYHSFTQHCAESCHSNSEQRYMMIAECNDHKVRLYTERHLYLL</sequence>
<dbReference type="EMBL" id="GBXM01054630">
    <property type="protein sequence ID" value="JAH53947.1"/>
    <property type="molecule type" value="Transcribed_RNA"/>
</dbReference>
<name>A0A0E9TKF9_ANGAN</name>
<evidence type="ECO:0000313" key="1">
    <source>
        <dbReference type="EMBL" id="JAH53947.1"/>
    </source>
</evidence>